<name>A0A7Y4LSV3_9VIBR</name>
<evidence type="ECO:0000256" key="1">
    <source>
        <dbReference type="ARBA" id="ARBA00022729"/>
    </source>
</evidence>
<reference evidence="3" key="1">
    <citation type="journal article" date="2015" name="BMC Genomics">
        <title>Genome mining reveals unlocked bioactive potential of marine Gram-negative bacteria.</title>
        <authorList>
            <person name="Machado H."/>
            <person name="Sonnenschein E.C."/>
            <person name="Melchiorsen J."/>
            <person name="Gram L."/>
        </authorList>
    </citation>
    <scope>NUCLEOTIDE SEQUENCE</scope>
    <source>
        <strain evidence="3">S2052</strain>
    </source>
</reference>
<evidence type="ECO:0000313" key="5">
    <source>
        <dbReference type="Proteomes" id="UP000576645"/>
    </source>
</evidence>
<proteinExistence type="predicted"/>
<dbReference type="GeneID" id="93943285"/>
<protein>
    <submittedName>
        <fullName evidence="4">DUF4174 domain-containing protein</fullName>
    </submittedName>
</protein>
<sequence length="145" mass="16810">MRCLIITLLLIQSIGLAWSYPAYSPKWAHRSVIYFAPTNDEHVKQFLLETLINECELSDRDVITLVVTQDGFTIPSWVKNEFNLLSMFRVYDVEPGTHTAVLIGKDGSEKLRWGKETDWENIKQTIDLMPMRQYEMEQRPSPCSA</sequence>
<organism evidence="3">
    <name type="scientific">Vibrio coralliilyticus</name>
    <dbReference type="NCBI Taxonomy" id="190893"/>
    <lineage>
        <taxon>Bacteria</taxon>
        <taxon>Pseudomonadati</taxon>
        <taxon>Pseudomonadota</taxon>
        <taxon>Gammaproteobacteria</taxon>
        <taxon>Vibrionales</taxon>
        <taxon>Vibrionaceae</taxon>
        <taxon>Vibrio</taxon>
    </lineage>
</organism>
<dbReference type="RefSeq" id="WP_021455888.1">
    <property type="nucleotide sequence ID" value="NZ_CM004383.1"/>
</dbReference>
<dbReference type="KEGG" id="vct:JV59_18605"/>
<dbReference type="AlphaFoldDB" id="A0A7Y4LSV3"/>
<accession>A0A7Y4LSV3</accession>
<keyword evidence="1" id="KW-0732">Signal</keyword>
<comment type="caution">
    <text evidence="3">The sequence shown here is derived from an EMBL/GenBank/DDBJ whole genome shotgun (WGS) entry which is preliminary data.</text>
</comment>
<reference evidence="4 5" key="2">
    <citation type="submission" date="2019-09" db="EMBL/GenBank/DDBJ databases">
        <title>Draft genome sequencing and comparative genomics of hatchery-associated Vibrios.</title>
        <authorList>
            <person name="Kehlet-Delgado H."/>
            <person name="Mueller R.S."/>
        </authorList>
    </citation>
    <scope>NUCLEOTIDE SEQUENCE [LARGE SCALE GENOMIC DNA]</scope>
    <source>
        <strain evidence="4 5">09-121-3</strain>
    </source>
</reference>
<evidence type="ECO:0000313" key="3">
    <source>
        <dbReference type="EMBL" id="KJY73326.1"/>
    </source>
</evidence>
<dbReference type="EMBL" id="JXXR01000011">
    <property type="protein sequence ID" value="KJY73326.1"/>
    <property type="molecule type" value="Genomic_DNA"/>
</dbReference>
<dbReference type="Pfam" id="PF13778">
    <property type="entry name" value="DUF4174"/>
    <property type="match status" value="1"/>
</dbReference>
<dbReference type="EMBL" id="VTXP01000019">
    <property type="protein sequence ID" value="NOJ25694.1"/>
    <property type="molecule type" value="Genomic_DNA"/>
</dbReference>
<gene>
    <name evidence="4" type="ORF">F0238_23515</name>
    <name evidence="3" type="ORF">TW71_11205</name>
</gene>
<dbReference type="InterPro" id="IPR025232">
    <property type="entry name" value="DUF4174"/>
</dbReference>
<feature type="domain" description="DUF4174" evidence="2">
    <location>
        <begin position="25"/>
        <end position="135"/>
    </location>
</feature>
<dbReference type="Proteomes" id="UP000576645">
    <property type="component" value="Unassembled WGS sequence"/>
</dbReference>
<evidence type="ECO:0000259" key="2">
    <source>
        <dbReference type="Pfam" id="PF13778"/>
    </source>
</evidence>
<evidence type="ECO:0000313" key="4">
    <source>
        <dbReference type="EMBL" id="NOJ25694.1"/>
    </source>
</evidence>